<dbReference type="FunFam" id="2.60.120.290:FF:000005">
    <property type="entry name" value="Procollagen C-endopeptidase enhancer 1"/>
    <property type="match status" value="6"/>
</dbReference>
<dbReference type="InterPro" id="IPR035914">
    <property type="entry name" value="Sperma_CUB_dom_sf"/>
</dbReference>
<dbReference type="PANTHER" id="PTHR24251:SF37">
    <property type="entry name" value="CUB DOMAIN-CONTAINING PROTEIN"/>
    <property type="match status" value="1"/>
</dbReference>
<name>A0AA38IXG1_9CUCU</name>
<feature type="domain" description="EGF-like" evidence="9">
    <location>
        <begin position="132"/>
        <end position="172"/>
    </location>
</feature>
<dbReference type="InterPro" id="IPR000152">
    <property type="entry name" value="EGF-type_Asp/Asn_hydroxyl_site"/>
</dbReference>
<accession>A0AA38IXG1</accession>
<feature type="domain" description="CUB" evidence="8">
    <location>
        <begin position="943"/>
        <end position="1051"/>
    </location>
</feature>
<feature type="disulfide bond" evidence="6">
    <location>
        <begin position="175"/>
        <end position="202"/>
    </location>
</feature>
<keyword evidence="3" id="KW-0677">Repeat</keyword>
<feature type="domain" description="CUB" evidence="8">
    <location>
        <begin position="517"/>
        <end position="628"/>
    </location>
</feature>
<comment type="caution">
    <text evidence="7">Lacks conserved residue(s) required for the propagation of feature annotation.</text>
</comment>
<evidence type="ECO:0000313" key="11">
    <source>
        <dbReference type="Proteomes" id="UP001168821"/>
    </source>
</evidence>
<keyword evidence="4 6" id="KW-1015">Disulfide bond</keyword>
<comment type="caution">
    <text evidence="10">The sequence shown here is derived from an EMBL/GenBank/DDBJ whole genome shotgun (WGS) entry which is preliminary data.</text>
</comment>
<evidence type="ECO:0008006" key="12">
    <source>
        <dbReference type="Google" id="ProtNLM"/>
    </source>
</evidence>
<dbReference type="PROSITE" id="PS01187">
    <property type="entry name" value="EGF_CA"/>
    <property type="match status" value="2"/>
</dbReference>
<dbReference type="FunFam" id="2.10.25.10:FF:000038">
    <property type="entry name" value="Fibrillin 2"/>
    <property type="match status" value="1"/>
</dbReference>
<dbReference type="SUPFAM" id="SSF57196">
    <property type="entry name" value="EGF/Laminin"/>
    <property type="match status" value="2"/>
</dbReference>
<dbReference type="InterPro" id="IPR018097">
    <property type="entry name" value="EGF_Ca-bd_CS"/>
</dbReference>
<feature type="domain" description="CUB" evidence="8">
    <location>
        <begin position="629"/>
        <end position="739"/>
    </location>
</feature>
<feature type="disulfide bond" evidence="6">
    <location>
        <begin position="517"/>
        <end position="544"/>
    </location>
</feature>
<feature type="domain" description="CUB" evidence="8">
    <location>
        <begin position="175"/>
        <end position="295"/>
    </location>
</feature>
<dbReference type="PROSITE" id="PS01180">
    <property type="entry name" value="CUB"/>
    <property type="match status" value="9"/>
</dbReference>
<dbReference type="SMART" id="SM00179">
    <property type="entry name" value="EGF_CA"/>
    <property type="match status" value="3"/>
</dbReference>
<feature type="domain" description="CUB" evidence="8">
    <location>
        <begin position="428"/>
        <end position="515"/>
    </location>
</feature>
<feature type="domain" description="CUB" evidence="8">
    <location>
        <begin position="22"/>
        <end position="132"/>
    </location>
</feature>
<evidence type="ECO:0000256" key="5">
    <source>
        <dbReference type="ARBA" id="ARBA00023180"/>
    </source>
</evidence>
<evidence type="ECO:0000256" key="6">
    <source>
        <dbReference type="PROSITE-ProRule" id="PRU00059"/>
    </source>
</evidence>
<keyword evidence="1 7" id="KW-0245">EGF-like domain</keyword>
<dbReference type="SUPFAM" id="SSF49854">
    <property type="entry name" value="Spermadhesin, CUB domain"/>
    <property type="match status" value="9"/>
</dbReference>
<dbReference type="Pfam" id="PF07645">
    <property type="entry name" value="EGF_CA"/>
    <property type="match status" value="2"/>
</dbReference>
<protein>
    <recommendedName>
        <fullName evidence="12">Tolloid-like protein 1</fullName>
    </recommendedName>
</protein>
<feature type="disulfide bond" evidence="6">
    <location>
        <begin position="629"/>
        <end position="656"/>
    </location>
</feature>
<proteinExistence type="predicted"/>
<dbReference type="Pfam" id="PF00431">
    <property type="entry name" value="CUB"/>
    <property type="match status" value="9"/>
</dbReference>
<evidence type="ECO:0000256" key="7">
    <source>
        <dbReference type="PROSITE-ProRule" id="PRU00076"/>
    </source>
</evidence>
<dbReference type="CDD" id="cd00041">
    <property type="entry name" value="CUB"/>
    <property type="match status" value="9"/>
</dbReference>
<feature type="domain" description="CUB" evidence="8">
    <location>
        <begin position="782"/>
        <end position="901"/>
    </location>
</feature>
<evidence type="ECO:0000256" key="1">
    <source>
        <dbReference type="ARBA" id="ARBA00022536"/>
    </source>
</evidence>
<dbReference type="SMART" id="SM00042">
    <property type="entry name" value="CUB"/>
    <property type="match status" value="9"/>
</dbReference>
<dbReference type="FunFam" id="2.60.120.290:FF:000013">
    <property type="entry name" value="Membrane frizzled-related protein"/>
    <property type="match status" value="1"/>
</dbReference>
<evidence type="ECO:0000259" key="8">
    <source>
        <dbReference type="PROSITE" id="PS01180"/>
    </source>
</evidence>
<dbReference type="AlphaFoldDB" id="A0AA38IXG1"/>
<feature type="domain" description="CUB" evidence="8">
    <location>
        <begin position="318"/>
        <end position="427"/>
    </location>
</feature>
<dbReference type="InterPro" id="IPR001881">
    <property type="entry name" value="EGF-like_Ca-bd_dom"/>
</dbReference>
<feature type="domain" description="CUB" evidence="8">
    <location>
        <begin position="1052"/>
        <end position="1164"/>
    </location>
</feature>
<dbReference type="PROSITE" id="PS50026">
    <property type="entry name" value="EGF_3"/>
    <property type="match status" value="1"/>
</dbReference>
<dbReference type="FunFam" id="2.10.25.10:FF:000010">
    <property type="entry name" value="Pro-epidermal growth factor"/>
    <property type="match status" value="1"/>
</dbReference>
<dbReference type="GO" id="GO:0071944">
    <property type="term" value="C:cell periphery"/>
    <property type="evidence" value="ECO:0007669"/>
    <property type="project" value="UniProtKB-ARBA"/>
</dbReference>
<dbReference type="Gene3D" id="2.60.120.290">
    <property type="entry name" value="Spermadhesin, CUB domain"/>
    <property type="match status" value="9"/>
</dbReference>
<keyword evidence="5" id="KW-0325">Glycoprotein</keyword>
<evidence type="ECO:0000256" key="4">
    <source>
        <dbReference type="ARBA" id="ARBA00023157"/>
    </source>
</evidence>
<dbReference type="SMART" id="SM00181">
    <property type="entry name" value="EGF"/>
    <property type="match status" value="3"/>
</dbReference>
<reference evidence="10" key="1">
    <citation type="journal article" date="2023" name="G3 (Bethesda)">
        <title>Whole genome assemblies of Zophobas morio and Tenebrio molitor.</title>
        <authorList>
            <person name="Kaur S."/>
            <person name="Stinson S.A."/>
            <person name="diCenzo G.C."/>
        </authorList>
    </citation>
    <scope>NUCLEOTIDE SEQUENCE</scope>
    <source>
        <strain evidence="10">QUZm001</strain>
    </source>
</reference>
<dbReference type="Proteomes" id="UP001168821">
    <property type="component" value="Unassembled WGS sequence"/>
</dbReference>
<dbReference type="PROSITE" id="PS00010">
    <property type="entry name" value="ASX_HYDROXYL"/>
    <property type="match status" value="2"/>
</dbReference>
<dbReference type="InterPro" id="IPR000742">
    <property type="entry name" value="EGF"/>
</dbReference>
<evidence type="ECO:0000259" key="9">
    <source>
        <dbReference type="PROSITE" id="PS50026"/>
    </source>
</evidence>
<dbReference type="InterPro" id="IPR049883">
    <property type="entry name" value="NOTCH1_EGF-like"/>
</dbReference>
<dbReference type="GO" id="GO:0005509">
    <property type="term" value="F:calcium ion binding"/>
    <property type="evidence" value="ECO:0007669"/>
    <property type="project" value="InterPro"/>
</dbReference>
<gene>
    <name evidence="10" type="ORF">Zmor_000413</name>
</gene>
<dbReference type="PANTHER" id="PTHR24251">
    <property type="entry name" value="OVOCHYMASE-RELATED"/>
    <property type="match status" value="1"/>
</dbReference>
<dbReference type="EMBL" id="JALNTZ010000001">
    <property type="protein sequence ID" value="KAJ3664875.1"/>
    <property type="molecule type" value="Genomic_DNA"/>
</dbReference>
<keyword evidence="11" id="KW-1185">Reference proteome</keyword>
<keyword evidence="2" id="KW-0732">Signal</keyword>
<sequence length="1172" mass="132366">MLISYEHRVGNKGFLGEYKAFCGEEIYVRSEFILHSNELQEKYPRNKKCIWKVTVPVNHQVVVRSEKFQIEYETHCRYDYVEFYDSNSTALGRFCGEELSENITSTLNTLTIKFVSDNTIQKEGFSFLLLADYDECVTKEHQCAHECINTVGSYKCACRRGYKLRRDGKSCETECGGILDALNGTIRYSSSFPREYSQNTTCIWKIVVSADNEIHLSFSHFDIKGNNNNDSISEKCENNKLEVFNEEETDTQLLGTCCGRVLPDLVASQGSTMKIILSTDNSVERIGFALNYSTVGNKCDKFGENYTTENNVDCNRGCHHEIASPSGIISSPNYPNYYPNNANCTWRFKTTPGHRIQIVFSDIQTTDCDDYVRVYDNYYQSNASILLEVCGNKTNITGLSTTNELSVNFISDSLNVYQGFNATYSSVCGGNLTASTTERYVYSHDTYGLSNYYDYTDCVWIIKANSGYYVNLSVEVLDIEFSSYCNYDFIEIQEGDISRGKFCGNEKPEEEFLSSACGTTLYTKTGTFSPPTFYKPNNSNPETCKWRILTSPDEKITLNITQLDIKKTPSCISGYVEVRDGLWEDSPLLGKFCGRGTLDPVTSTKNKMLISYVHKAGYRGFFANYEATCGGEVYVRNEFVLHSSHPQEKYPLNIKCVWKVVVPDFHQVVLSFQKFKIEHHDQCLFDYVEVDDSNGTSRGRFCGDVLPGNVTSSSNNLTIKLVSDASVQKEGFSVFILAEFDECTTMLHDCAQECINTIGKYKCACRKGYELHSDGKSCEVACGGSLTALNGVIQSPSFPNEYPSNKQCTWEIVAPVGHVVLLNFTHFDIEGDNLTRSIKNKCEKDKLDVFSESENVTKHLGTYCGSGLPDRVISESTNTKIVFFSDSTVETKGFALKYSMIRDKCDKFKGNCHHGCVNLDTGRKCLCPETYVSMDSVNCKKDCHYEIASVGGTIFSPNYPSSYYDNANCTWKFKTNPGHRIQISFLDVHTENCHDYINVYDDFSSRVPLLEKLCGTKTGYTRWSTKNELYVNFISDGSNVYKGFQAIYSSLCGGTLTAATTEKYIYSHDTYGLSNYHNNTDCVWTIRVDSGYYVNLSVEVFEIEPSVDCIYDFIEIREGHTSRGKFCGVIKPEEQLLSSSNFTVKFHTDSTVDARGFRLMYKAVRAEEVRVN</sequence>
<dbReference type="Gene3D" id="2.10.25.10">
    <property type="entry name" value="Laminin"/>
    <property type="match status" value="2"/>
</dbReference>
<evidence type="ECO:0000313" key="10">
    <source>
        <dbReference type="EMBL" id="KAJ3664875.1"/>
    </source>
</evidence>
<dbReference type="PROSITE" id="PS01186">
    <property type="entry name" value="EGF_2"/>
    <property type="match status" value="2"/>
</dbReference>
<organism evidence="10 11">
    <name type="scientific">Zophobas morio</name>
    <dbReference type="NCBI Taxonomy" id="2755281"/>
    <lineage>
        <taxon>Eukaryota</taxon>
        <taxon>Metazoa</taxon>
        <taxon>Ecdysozoa</taxon>
        <taxon>Arthropoda</taxon>
        <taxon>Hexapoda</taxon>
        <taxon>Insecta</taxon>
        <taxon>Pterygota</taxon>
        <taxon>Neoptera</taxon>
        <taxon>Endopterygota</taxon>
        <taxon>Coleoptera</taxon>
        <taxon>Polyphaga</taxon>
        <taxon>Cucujiformia</taxon>
        <taxon>Tenebrionidae</taxon>
        <taxon>Zophobas</taxon>
    </lineage>
</organism>
<feature type="disulfide bond" evidence="6">
    <location>
        <begin position="22"/>
        <end position="49"/>
    </location>
</feature>
<dbReference type="InterPro" id="IPR000859">
    <property type="entry name" value="CUB_dom"/>
</dbReference>
<evidence type="ECO:0000256" key="2">
    <source>
        <dbReference type="ARBA" id="ARBA00022729"/>
    </source>
</evidence>
<evidence type="ECO:0000256" key="3">
    <source>
        <dbReference type="ARBA" id="ARBA00022737"/>
    </source>
</evidence>